<dbReference type="EMBL" id="JYLK01000009">
    <property type="protein sequence ID" value="KRP59452.1"/>
    <property type="molecule type" value="Genomic_DNA"/>
</dbReference>
<dbReference type="Proteomes" id="UP000183126">
    <property type="component" value="Chromosome I"/>
</dbReference>
<gene>
    <name evidence="2" type="ORF">SAMN04490205_0586</name>
    <name evidence="1" type="ORF">TU79_14760</name>
</gene>
<dbReference type="AlphaFoldDB" id="A0A0R2ZI04"/>
<protein>
    <submittedName>
        <fullName evidence="1">Uncharacterized protein</fullName>
    </submittedName>
</protein>
<reference evidence="1 3" key="1">
    <citation type="submission" date="2015-02" db="EMBL/GenBank/DDBJ databases">
        <title>Two Pseudomonas sp. nov. isolated from raw milk.</title>
        <authorList>
            <person name="Wenning M."/>
            <person name="von Neubeck M."/>
            <person name="Huptas C."/>
            <person name="Scherer S."/>
        </authorList>
    </citation>
    <scope>NUCLEOTIDE SEQUENCE [LARGE SCALE GENOMIC DNA]</scope>
    <source>
        <strain evidence="1 3">DSM 14937</strain>
    </source>
</reference>
<keyword evidence="4" id="KW-1185">Reference proteome</keyword>
<proteinExistence type="predicted"/>
<evidence type="ECO:0000313" key="3">
    <source>
        <dbReference type="Proteomes" id="UP000052019"/>
    </source>
</evidence>
<evidence type="ECO:0000313" key="2">
    <source>
        <dbReference type="EMBL" id="SDR83441.1"/>
    </source>
</evidence>
<organism evidence="1 3">
    <name type="scientific">Pseudomonas trivialis</name>
    <dbReference type="NCBI Taxonomy" id="200450"/>
    <lineage>
        <taxon>Bacteria</taxon>
        <taxon>Pseudomonadati</taxon>
        <taxon>Pseudomonadota</taxon>
        <taxon>Gammaproteobacteria</taxon>
        <taxon>Pseudomonadales</taxon>
        <taxon>Pseudomonadaceae</taxon>
        <taxon>Pseudomonas</taxon>
    </lineage>
</organism>
<evidence type="ECO:0000313" key="1">
    <source>
        <dbReference type="EMBL" id="KRP59452.1"/>
    </source>
</evidence>
<accession>A0A0R2ZI04</accession>
<dbReference type="PATRIC" id="fig|200450.4.peg.4993"/>
<dbReference type="RefSeq" id="WP_057008655.1">
    <property type="nucleotide sequence ID" value="NZ_JYLK01000009.1"/>
</dbReference>
<sequence>MAVFLVPFAVAALGGLGIIGGAVASREISKKTASDEREVQDRNKAALTERFSNVKSHQEQGEIALAVNDLKELIAFYKQTPGATDDELHSLINDLRSLTFQGQEEGRRLTTDYKVALSEAEHGFPYERYILNRDYVHELKRVLPEGDEFLNMEVSKFNAIRPPLKIN</sequence>
<evidence type="ECO:0000313" key="4">
    <source>
        <dbReference type="Proteomes" id="UP000183126"/>
    </source>
</evidence>
<name>A0A0R2ZI04_9PSED</name>
<dbReference type="EMBL" id="LT629760">
    <property type="protein sequence ID" value="SDR83441.1"/>
    <property type="molecule type" value="Genomic_DNA"/>
</dbReference>
<dbReference type="Proteomes" id="UP000052019">
    <property type="component" value="Unassembled WGS sequence"/>
</dbReference>
<reference evidence="2 4" key="2">
    <citation type="submission" date="2016-10" db="EMBL/GenBank/DDBJ databases">
        <authorList>
            <person name="Varghese N."/>
            <person name="Submissions S."/>
        </authorList>
    </citation>
    <scope>NUCLEOTIDE SEQUENCE [LARGE SCALE GENOMIC DNA]</scope>
    <source>
        <strain evidence="2 4">BS3111</strain>
    </source>
</reference>